<dbReference type="Gene3D" id="3.40.50.2300">
    <property type="match status" value="1"/>
</dbReference>
<keyword evidence="3 6" id="KW-0732">Signal</keyword>
<evidence type="ECO:0000256" key="2">
    <source>
        <dbReference type="ARBA" id="ARBA00022475"/>
    </source>
</evidence>
<feature type="signal peptide" evidence="6">
    <location>
        <begin position="1"/>
        <end position="28"/>
    </location>
</feature>
<evidence type="ECO:0000256" key="1">
    <source>
        <dbReference type="ARBA" id="ARBA00004236"/>
    </source>
</evidence>
<evidence type="ECO:0000313" key="9">
    <source>
        <dbReference type="Proteomes" id="UP000000528"/>
    </source>
</evidence>
<evidence type="ECO:0000256" key="5">
    <source>
        <dbReference type="ARBA" id="ARBA00023288"/>
    </source>
</evidence>
<dbReference type="RefSeq" id="WP_010925150.1">
    <property type="nucleotide sequence ID" value="NC_002771.1"/>
</dbReference>
<protein>
    <submittedName>
        <fullName evidence="8">ABC TRANSPORTER XYLOSE-BINDING LIPOPROTEIN</fullName>
    </submittedName>
</protein>
<keyword evidence="2" id="KW-1003">Cell membrane</keyword>
<dbReference type="GO" id="GO:0005886">
    <property type="term" value="C:plasma membrane"/>
    <property type="evidence" value="ECO:0007669"/>
    <property type="project" value="UniProtKB-SubCell"/>
</dbReference>
<keyword evidence="5 8" id="KW-0449">Lipoprotein</keyword>
<feature type="domain" description="ABC transporter substrate-binding protein PnrA-like" evidence="7">
    <location>
        <begin position="73"/>
        <end position="388"/>
    </location>
</feature>
<dbReference type="Pfam" id="PF02608">
    <property type="entry name" value="Bmp"/>
    <property type="match status" value="1"/>
</dbReference>
<dbReference type="BioCyc" id="MPUL272635:G1GT6-346-MONOMER"/>
<dbReference type="InterPro" id="IPR003760">
    <property type="entry name" value="PnrA-like"/>
</dbReference>
<organism evidence="9">
    <name type="scientific">Mycoplasmopsis pulmonis (strain UAB CTIP)</name>
    <name type="common">Mycoplasma pulmonis</name>
    <dbReference type="NCBI Taxonomy" id="272635"/>
    <lineage>
        <taxon>Bacteria</taxon>
        <taxon>Bacillati</taxon>
        <taxon>Mycoplasmatota</taxon>
        <taxon>Mycoplasmoidales</taxon>
        <taxon>Metamycoplasmataceae</taxon>
        <taxon>Mycoplasmopsis</taxon>
    </lineage>
</organism>
<dbReference type="eggNOG" id="COG1744">
    <property type="taxonomic scope" value="Bacteria"/>
</dbReference>
<sequence>MKLNKKLFSILPVAALAIALPATFVSCAQNPNKTNSNLDSSKITDLLSQKEVTETQKIVENKIKQASLETQKVVLITADGNIDDKSFNQQVYESQKTLKDFVDKAYKSQNKEAENQHKLDNYINSAVKDLEQNYKVALDRGYTTWILTGFQQGNEIENFLNDENNLRRFKENKVKIIGVDWAPNANSKIPQGSLISLLFKTEEAGWQAGYASADFLGTKYANNEAKRAISAFGGGDFAGVTDFLNGFFEGIRAWNSEAENANKKVKIVSENLVLDTGFIPNAEKNEVVSNVVETGKSTISLPVAGPFTGVVVDVLRKDTSDEDRFIVGVDTDQSLSFTNDSKRFFTSIVKNIAFPVYQILLALLTKDEESVILKEGNDKFLGSNPKNLVLKRGLSAKFVNITKSRVKESIKTQADTSIQKAIDKWNANPNSKKIEKEMTNGDLEHLKSIVQKANRGEAITS</sequence>
<dbReference type="PRINTS" id="PR01733">
    <property type="entry name" value="LIPPROTEIN48"/>
</dbReference>
<comment type="subcellular location">
    <subcellularLocation>
        <location evidence="1">Cell membrane</location>
    </subcellularLocation>
</comment>
<name>Q98QL5_MYCPU</name>
<dbReference type="HOGENOM" id="CLU_027135_0_0_14"/>
<dbReference type="PIRSF" id="PIRSF032900">
    <property type="entry name" value="Mycoplasma_p48"/>
    <property type="match status" value="1"/>
</dbReference>
<dbReference type="PANTHER" id="PTHR34296:SF2">
    <property type="entry name" value="ABC TRANSPORTER GUANOSINE-BINDING PROTEIN NUPN"/>
    <property type="match status" value="1"/>
</dbReference>
<dbReference type="EMBL" id="AL445564">
    <property type="protein sequence ID" value="CAC13519.1"/>
    <property type="molecule type" value="Genomic_DNA"/>
</dbReference>
<evidence type="ECO:0000256" key="4">
    <source>
        <dbReference type="ARBA" id="ARBA00023136"/>
    </source>
</evidence>
<evidence type="ECO:0000313" key="8">
    <source>
        <dbReference type="EMBL" id="CAC13519.1"/>
    </source>
</evidence>
<dbReference type="Proteomes" id="UP000000528">
    <property type="component" value="Chromosome"/>
</dbReference>
<feature type="chain" id="PRO_5004322603" evidence="6">
    <location>
        <begin position="29"/>
        <end position="461"/>
    </location>
</feature>
<proteinExistence type="predicted"/>
<dbReference type="InterPro" id="IPR008107">
    <property type="entry name" value="Mycoplasma_p48"/>
</dbReference>
<dbReference type="PROSITE" id="PS51257">
    <property type="entry name" value="PROKAR_LIPOPROTEIN"/>
    <property type="match status" value="1"/>
</dbReference>
<evidence type="ECO:0000256" key="3">
    <source>
        <dbReference type="ARBA" id="ARBA00022729"/>
    </source>
</evidence>
<dbReference type="KEGG" id="mpu:MYPU_3460"/>
<dbReference type="AlphaFoldDB" id="Q98QL5"/>
<dbReference type="STRING" id="272635.gene:17576937"/>
<dbReference type="InterPro" id="IPR050957">
    <property type="entry name" value="BMP_lipoprotein"/>
</dbReference>
<evidence type="ECO:0000256" key="6">
    <source>
        <dbReference type="SAM" id="SignalP"/>
    </source>
</evidence>
<dbReference type="PIR" id="B90555">
    <property type="entry name" value="B90555"/>
</dbReference>
<accession>Q98QL5</accession>
<evidence type="ECO:0000259" key="7">
    <source>
        <dbReference type="Pfam" id="PF02608"/>
    </source>
</evidence>
<keyword evidence="4" id="KW-0472">Membrane</keyword>
<reference evidence="8 9" key="1">
    <citation type="journal article" date="2001" name="Nucleic Acids Res.">
        <title>The complete genome sequence of the murine respiratory pathogen Mycoplasma pulmonis.</title>
        <authorList>
            <person name="Chambaud I."/>
            <person name="Heilig R."/>
            <person name="Ferris S."/>
            <person name="Barbe V."/>
            <person name="Samson D."/>
            <person name="Galisson F."/>
            <person name="Moszer I."/>
            <person name="Dybvig K."/>
            <person name="Wroblewski H."/>
            <person name="Viari A."/>
            <person name="Rocha E.P.C."/>
            <person name="Blanchard A."/>
        </authorList>
    </citation>
    <scope>NUCLEOTIDE SEQUENCE [LARGE SCALE GENOMIC DNA]</scope>
    <source>
        <strain evidence="8 9">UAB CTIP</strain>
    </source>
</reference>
<gene>
    <name evidence="8" type="ordered locus">MYPU_3460</name>
</gene>
<dbReference type="PANTHER" id="PTHR34296">
    <property type="entry name" value="TRANSCRIPTIONAL ACTIVATOR PROTEIN MED"/>
    <property type="match status" value="1"/>
</dbReference>
<keyword evidence="9" id="KW-1185">Reference proteome</keyword>